<evidence type="ECO:0000313" key="1">
    <source>
        <dbReference type="EnsemblMetazoa" id="G10143.1:cds"/>
    </source>
</evidence>
<reference evidence="1" key="1">
    <citation type="submission" date="2022-08" db="UniProtKB">
        <authorList>
            <consortium name="EnsemblMetazoa"/>
        </authorList>
    </citation>
    <scope>IDENTIFICATION</scope>
    <source>
        <strain evidence="1">05x7-T-G4-1.051#20</strain>
    </source>
</reference>
<keyword evidence="2" id="KW-1185">Reference proteome</keyword>
<accession>A0A8W8HLJ8</accession>
<evidence type="ECO:0000313" key="2">
    <source>
        <dbReference type="Proteomes" id="UP000005408"/>
    </source>
</evidence>
<dbReference type="Proteomes" id="UP000005408">
    <property type="component" value="Unassembled WGS sequence"/>
</dbReference>
<sequence>MQQHKKYTWAKALMEERLSVLIMEGVQCSESLEFNHHPGCDLRDSGGRKGNNQLYVTFYMSDRRNSGDVVLLFIYFVGDEIPQKKCCVE</sequence>
<protein>
    <submittedName>
        <fullName evidence="1">Uncharacterized protein</fullName>
    </submittedName>
</protein>
<organism evidence="1 2">
    <name type="scientific">Magallana gigas</name>
    <name type="common">Pacific oyster</name>
    <name type="synonym">Crassostrea gigas</name>
    <dbReference type="NCBI Taxonomy" id="29159"/>
    <lineage>
        <taxon>Eukaryota</taxon>
        <taxon>Metazoa</taxon>
        <taxon>Spiralia</taxon>
        <taxon>Lophotrochozoa</taxon>
        <taxon>Mollusca</taxon>
        <taxon>Bivalvia</taxon>
        <taxon>Autobranchia</taxon>
        <taxon>Pteriomorphia</taxon>
        <taxon>Ostreida</taxon>
        <taxon>Ostreoidea</taxon>
        <taxon>Ostreidae</taxon>
        <taxon>Magallana</taxon>
    </lineage>
</organism>
<name>A0A8W8HLJ8_MAGGI</name>
<proteinExistence type="predicted"/>
<dbReference type="AlphaFoldDB" id="A0A8W8HLJ8"/>
<dbReference type="EnsemblMetazoa" id="G10143.1">
    <property type="protein sequence ID" value="G10143.1:cds"/>
    <property type="gene ID" value="G10143"/>
</dbReference>